<dbReference type="RefSeq" id="WP_263544287.1">
    <property type="nucleotide sequence ID" value="NZ_JAOVZO020000020.1"/>
</dbReference>
<keyword evidence="3" id="KW-1185">Reference proteome</keyword>
<feature type="chain" id="PRO_5040823385" description="Lipoprotein" evidence="1">
    <location>
        <begin position="22"/>
        <end position="77"/>
    </location>
</feature>
<evidence type="ECO:0000313" key="3">
    <source>
        <dbReference type="Proteomes" id="UP001139971"/>
    </source>
</evidence>
<accession>A0A9X3YNZ7</accession>
<keyword evidence="1" id="KW-0732">Signal</keyword>
<evidence type="ECO:0000256" key="1">
    <source>
        <dbReference type="SAM" id="SignalP"/>
    </source>
</evidence>
<dbReference type="PROSITE" id="PS51257">
    <property type="entry name" value="PROKAR_LIPOPROTEIN"/>
    <property type="match status" value="1"/>
</dbReference>
<reference evidence="2" key="1">
    <citation type="submission" date="2023-02" db="EMBL/GenBank/DDBJ databases">
        <title>Tahibacter soli sp. nov. isolated from soil.</title>
        <authorList>
            <person name="Baek J.H."/>
            <person name="Lee J.K."/>
            <person name="Choi D.G."/>
            <person name="Jeon C.O."/>
        </authorList>
    </citation>
    <scope>NUCLEOTIDE SEQUENCE</scope>
    <source>
        <strain evidence="2">BL</strain>
    </source>
</reference>
<organism evidence="2 3">
    <name type="scientific">Tahibacter soli</name>
    <dbReference type="NCBI Taxonomy" id="2983605"/>
    <lineage>
        <taxon>Bacteria</taxon>
        <taxon>Pseudomonadati</taxon>
        <taxon>Pseudomonadota</taxon>
        <taxon>Gammaproteobacteria</taxon>
        <taxon>Lysobacterales</taxon>
        <taxon>Rhodanobacteraceae</taxon>
        <taxon>Tahibacter</taxon>
    </lineage>
</organism>
<sequence length="77" mass="8185">MKRVLVTAAVLIAGVALGGCAASGGARTHTAASVTKYDSDVDYSKVVSVNRWATMRGYGVEWVNLPRKSKAQKTKDD</sequence>
<dbReference type="AlphaFoldDB" id="A0A9X3YNZ7"/>
<name>A0A9X3YNZ7_9GAMM</name>
<proteinExistence type="predicted"/>
<evidence type="ECO:0000313" key="2">
    <source>
        <dbReference type="EMBL" id="MDC8015274.1"/>
    </source>
</evidence>
<gene>
    <name evidence="2" type="ORF">OD750_022270</name>
</gene>
<protein>
    <recommendedName>
        <fullName evidence="4">Lipoprotein</fullName>
    </recommendedName>
</protein>
<feature type="signal peptide" evidence="1">
    <location>
        <begin position="1"/>
        <end position="21"/>
    </location>
</feature>
<comment type="caution">
    <text evidence="2">The sequence shown here is derived from an EMBL/GenBank/DDBJ whole genome shotgun (WGS) entry which is preliminary data.</text>
</comment>
<evidence type="ECO:0008006" key="4">
    <source>
        <dbReference type="Google" id="ProtNLM"/>
    </source>
</evidence>
<dbReference type="Proteomes" id="UP001139971">
    <property type="component" value="Unassembled WGS sequence"/>
</dbReference>
<dbReference type="EMBL" id="JAOVZO020000020">
    <property type="protein sequence ID" value="MDC8015274.1"/>
    <property type="molecule type" value="Genomic_DNA"/>
</dbReference>